<sequence length="86" mass="9391">MGTVHFTEEIIQEELLNLKESISPGSDAIPTKLLKELASEMAKPLALLFQTSFATGCLPSYWKIATITPLFKNGNGASAEPYLHLL</sequence>
<evidence type="ECO:0000313" key="3">
    <source>
        <dbReference type="WBParaSite" id="SSLN_0001396601-mRNA-1"/>
    </source>
</evidence>
<evidence type="ECO:0000313" key="1">
    <source>
        <dbReference type="EMBL" id="VDL99847.1"/>
    </source>
</evidence>
<dbReference type="WBParaSite" id="SSLN_0001396601-mRNA-1">
    <property type="protein sequence ID" value="SSLN_0001396601-mRNA-1"/>
    <property type="gene ID" value="SSLN_0001396601"/>
</dbReference>
<gene>
    <name evidence="1" type="ORF">SSLN_LOCUS13462</name>
</gene>
<reference evidence="1 2" key="2">
    <citation type="submission" date="2018-11" db="EMBL/GenBank/DDBJ databases">
        <authorList>
            <consortium name="Pathogen Informatics"/>
        </authorList>
    </citation>
    <scope>NUCLEOTIDE SEQUENCE [LARGE SCALE GENOMIC DNA]</scope>
    <source>
        <strain evidence="1 2">NST_G2</strain>
    </source>
</reference>
<organism evidence="3">
    <name type="scientific">Schistocephalus solidus</name>
    <name type="common">Tapeworm</name>
    <dbReference type="NCBI Taxonomy" id="70667"/>
    <lineage>
        <taxon>Eukaryota</taxon>
        <taxon>Metazoa</taxon>
        <taxon>Spiralia</taxon>
        <taxon>Lophotrochozoa</taxon>
        <taxon>Platyhelminthes</taxon>
        <taxon>Cestoda</taxon>
        <taxon>Eucestoda</taxon>
        <taxon>Diphyllobothriidea</taxon>
        <taxon>Diphyllobothriidae</taxon>
        <taxon>Schistocephalus</taxon>
    </lineage>
</organism>
<dbReference type="PANTHER" id="PTHR33395">
    <property type="entry name" value="TRANSCRIPTASE, PUTATIVE-RELATED-RELATED"/>
    <property type="match status" value="1"/>
</dbReference>
<dbReference type="EMBL" id="UYSU01038105">
    <property type="protein sequence ID" value="VDL99847.1"/>
    <property type="molecule type" value="Genomic_DNA"/>
</dbReference>
<protein>
    <submittedName>
        <fullName evidence="3">Reverse transcriptase domain-containing protein</fullName>
    </submittedName>
</protein>
<evidence type="ECO:0000313" key="2">
    <source>
        <dbReference type="Proteomes" id="UP000275846"/>
    </source>
</evidence>
<proteinExistence type="predicted"/>
<keyword evidence="2" id="KW-1185">Reference proteome</keyword>
<accession>A0A183TAG4</accession>
<dbReference type="AlphaFoldDB" id="A0A183TAG4"/>
<name>A0A183TAG4_SCHSO</name>
<dbReference type="OrthoDB" id="9390935at2759"/>
<dbReference type="PANTHER" id="PTHR33395:SF22">
    <property type="entry name" value="REVERSE TRANSCRIPTASE DOMAIN-CONTAINING PROTEIN"/>
    <property type="match status" value="1"/>
</dbReference>
<reference evidence="3" key="1">
    <citation type="submission" date="2016-06" db="UniProtKB">
        <authorList>
            <consortium name="WormBaseParasite"/>
        </authorList>
    </citation>
    <scope>IDENTIFICATION</scope>
</reference>
<dbReference type="Proteomes" id="UP000275846">
    <property type="component" value="Unassembled WGS sequence"/>
</dbReference>